<organism evidence="2 3">
    <name type="scientific">Cyclospora cayetanensis</name>
    <dbReference type="NCBI Taxonomy" id="88456"/>
    <lineage>
        <taxon>Eukaryota</taxon>
        <taxon>Sar</taxon>
        <taxon>Alveolata</taxon>
        <taxon>Apicomplexa</taxon>
        <taxon>Conoidasida</taxon>
        <taxon>Coccidia</taxon>
        <taxon>Eucoccidiorida</taxon>
        <taxon>Eimeriorina</taxon>
        <taxon>Eimeriidae</taxon>
        <taxon>Cyclospora</taxon>
    </lineage>
</organism>
<evidence type="ECO:0000313" key="2">
    <source>
        <dbReference type="EMBL" id="OEH74813.1"/>
    </source>
</evidence>
<evidence type="ECO:0000256" key="1">
    <source>
        <dbReference type="SAM" id="MobiDB-lite"/>
    </source>
</evidence>
<dbReference type="EMBL" id="JROU02001921">
    <property type="protein sequence ID" value="OEH74813.1"/>
    <property type="molecule type" value="Genomic_DNA"/>
</dbReference>
<name>A0A1D3CUE2_9EIME</name>
<comment type="caution">
    <text evidence="2">The sequence shown here is derived from an EMBL/GenBank/DDBJ whole genome shotgun (WGS) entry which is preliminary data.</text>
</comment>
<evidence type="ECO:0000313" key="3">
    <source>
        <dbReference type="Proteomes" id="UP000095192"/>
    </source>
</evidence>
<dbReference type="Proteomes" id="UP000095192">
    <property type="component" value="Unassembled WGS sequence"/>
</dbReference>
<feature type="compositionally biased region" description="Acidic residues" evidence="1">
    <location>
        <begin position="105"/>
        <end position="115"/>
    </location>
</feature>
<gene>
    <name evidence="2" type="ORF">cyc_06529</name>
</gene>
<reference evidence="2 3" key="1">
    <citation type="journal article" date="2016" name="BMC Genomics">
        <title>Comparative genomics reveals Cyclospora cayetanensis possesses coccidia-like metabolism and invasion components but unique surface antigens.</title>
        <authorList>
            <person name="Liu S."/>
            <person name="Wang L."/>
            <person name="Zheng H."/>
            <person name="Xu Z."/>
            <person name="Roellig D.M."/>
            <person name="Li N."/>
            <person name="Frace M.A."/>
            <person name="Tang K."/>
            <person name="Arrowood M.J."/>
            <person name="Moss D.M."/>
            <person name="Zhang L."/>
            <person name="Feng Y."/>
            <person name="Xiao L."/>
        </authorList>
    </citation>
    <scope>NUCLEOTIDE SEQUENCE [LARGE SCALE GENOMIC DNA]</scope>
    <source>
        <strain evidence="2 3">CHN_HEN01</strain>
    </source>
</reference>
<accession>A0A1D3CUE2</accession>
<dbReference type="VEuPathDB" id="ToxoDB:cyc_06529"/>
<proteinExistence type="predicted"/>
<dbReference type="InParanoid" id="A0A1D3CUE2"/>
<dbReference type="AlphaFoldDB" id="A0A1D3CUE2"/>
<protein>
    <submittedName>
        <fullName evidence="2">Uncharacterized protein</fullName>
    </submittedName>
</protein>
<feature type="region of interest" description="Disordered" evidence="1">
    <location>
        <begin position="101"/>
        <end position="132"/>
    </location>
</feature>
<keyword evidence="3" id="KW-1185">Reference proteome</keyword>
<sequence>MPPLDAPGRRKSSTVLLIAFAPRRVWQQLTMWQQQLLLRSLPALLSVHLLLHLCSALLNLLQLQLKPSRAQYPEADAALDVAIQQLPLEILLDAVAPSLKAAPPSEEEASTDCEEAGSNAASPPHAAEDTVSASTASSAATLLCAKRRRCCCCCTRSSASVCPSNAAGAAAERAAACSATTGASGFSGGGKPEGINSHRGIGKMMAVLLQVLLLLQLVVGKLTHVSPVAGDAAAGADPEKASSHAKKSVVDPLHGGCAFSLLLPAVS</sequence>